<protein>
    <submittedName>
        <fullName evidence="1">Uncharacterized protein</fullName>
    </submittedName>
</protein>
<dbReference type="RefSeq" id="WP_105237679.1">
    <property type="nucleotide sequence ID" value="NZ_CP023270.1"/>
</dbReference>
<organism evidence="1 2">
    <name type="scientific">Achromobacter spanius</name>
    <dbReference type="NCBI Taxonomy" id="217203"/>
    <lineage>
        <taxon>Bacteria</taxon>
        <taxon>Pseudomonadati</taxon>
        <taxon>Pseudomonadota</taxon>
        <taxon>Betaproteobacteria</taxon>
        <taxon>Burkholderiales</taxon>
        <taxon>Alcaligenaceae</taxon>
        <taxon>Achromobacter</taxon>
    </lineage>
</organism>
<keyword evidence="2" id="KW-1185">Reference proteome</keyword>
<sequence>MTAITHAQALKKLAADILVQTLDEDLARLLADTMARARHDASIAANPSASVLAPLLRRWNCVLQAGDDGASPLYRDKTAVALAILLHKYGIADAGIADRADAAIDALNDAVALSDDFHRKTAAIKTAFLHTPPAPLKRAPGLPDSLTFYRAGDVVSFQLDGRHYAAYVHRCAQTNQSPVIEFYDAVFDHVPAMDALHDKPARGRRYNDGTVRVERMSIAGMKFMPDPAGQFVLIKACVETPPDASGLGEPVGLYGVSDVFDLQDSVDGMFGKR</sequence>
<evidence type="ECO:0000313" key="1">
    <source>
        <dbReference type="EMBL" id="AVJ26652.1"/>
    </source>
</evidence>
<evidence type="ECO:0000313" key="2">
    <source>
        <dbReference type="Proteomes" id="UP000239477"/>
    </source>
</evidence>
<dbReference type="EMBL" id="CP023270">
    <property type="protein sequence ID" value="AVJ26652.1"/>
    <property type="molecule type" value="Genomic_DNA"/>
</dbReference>
<gene>
    <name evidence="1" type="ORF">CLM73_05745</name>
</gene>
<name>A0A2S0I3P8_9BURK</name>
<accession>A0A2S0I3P8</accession>
<reference evidence="1 2" key="1">
    <citation type="submission" date="2017-09" db="EMBL/GenBank/DDBJ databases">
        <title>Genomic, metabolic, and phenotypic characteristics of bacterial isolates from the natural microbiome of the model nematode Caenorhabditis elegans.</title>
        <authorList>
            <person name="Zimmermann J."/>
            <person name="Obeng N."/>
            <person name="Yang W."/>
            <person name="Obeng O."/>
            <person name="Kissoyan K."/>
            <person name="Pees B."/>
            <person name="Dirksen P."/>
            <person name="Hoppner M."/>
            <person name="Franke A."/>
            <person name="Rosenstiel P."/>
            <person name="Leippe M."/>
            <person name="Dierking K."/>
            <person name="Kaleta C."/>
            <person name="Schulenburg H."/>
        </authorList>
    </citation>
    <scope>NUCLEOTIDE SEQUENCE [LARGE SCALE GENOMIC DNA]</scope>
    <source>
        <strain evidence="1 2">MYb73</strain>
    </source>
</reference>
<dbReference type="Proteomes" id="UP000239477">
    <property type="component" value="Chromosome"/>
</dbReference>
<dbReference type="OrthoDB" id="8653412at2"/>
<dbReference type="AlphaFoldDB" id="A0A2S0I3P8"/>
<proteinExistence type="predicted"/>